<reference evidence="3 4" key="1">
    <citation type="submission" date="2015-03" db="EMBL/GenBank/DDBJ databases">
        <authorList>
            <consortium name="Pathogen Informatics"/>
            <person name="Murphy D."/>
        </authorList>
    </citation>
    <scope>NUCLEOTIDE SEQUENCE [LARGE SCALE GENOMIC DNA]</scope>
    <source>
        <strain evidence="3 4">PAP036</strain>
    </source>
</reference>
<name>A0AB33TDI4_9MYCO</name>
<evidence type="ECO:0000313" key="4">
    <source>
        <dbReference type="Proteomes" id="UP000038487"/>
    </source>
</evidence>
<dbReference type="EMBL" id="CSUW01000024">
    <property type="protein sequence ID" value="CPT71419.1"/>
    <property type="molecule type" value="Genomic_DNA"/>
</dbReference>
<gene>
    <name evidence="3" type="ORF">ERS075527_05485</name>
</gene>
<keyword evidence="2" id="KW-0812">Transmembrane</keyword>
<keyword evidence="2" id="KW-1133">Transmembrane helix</keyword>
<feature type="region of interest" description="Disordered" evidence="1">
    <location>
        <begin position="1"/>
        <end position="24"/>
    </location>
</feature>
<evidence type="ECO:0000256" key="2">
    <source>
        <dbReference type="SAM" id="Phobius"/>
    </source>
</evidence>
<proteinExistence type="predicted"/>
<comment type="caution">
    <text evidence="3">The sequence shown here is derived from an EMBL/GenBank/DDBJ whole genome shotgun (WGS) entry which is preliminary data.</text>
</comment>
<evidence type="ECO:0000313" key="3">
    <source>
        <dbReference type="EMBL" id="CPT71419.1"/>
    </source>
</evidence>
<dbReference type="Proteomes" id="UP000038487">
    <property type="component" value="Unassembled WGS sequence"/>
</dbReference>
<dbReference type="AlphaFoldDB" id="A0AB33TDI4"/>
<feature type="transmembrane region" description="Helical" evidence="2">
    <location>
        <begin position="29"/>
        <end position="51"/>
    </location>
</feature>
<keyword evidence="2" id="KW-0472">Membrane</keyword>
<evidence type="ECO:0000256" key="1">
    <source>
        <dbReference type="SAM" id="MobiDB-lite"/>
    </source>
</evidence>
<accession>A0AB33TDI4</accession>
<protein>
    <submittedName>
        <fullName evidence="3">Uncharacterized protein</fullName>
    </submittedName>
</protein>
<sequence>MDGPPNYVAPQYSPPSPVGGPPAQHQRGLAVAAAVMSAAALIGAVIAIFVAGSARNDVSPPVASSTSAAAPATAESFIFNRDSDKQWCRTMRPLLAETIDMMPSAVIDHGPNGAEFQRYSAWVNGWATRTKESLDGLVRAQGSGWLDRAGRRMIDRTVAVNLVVHDEFWTADARYIFNDSAEVGNPINGYCRQLGEPVVP</sequence>
<organism evidence="3 4">
    <name type="scientific">Mycobacteroides abscessus</name>
    <dbReference type="NCBI Taxonomy" id="36809"/>
    <lineage>
        <taxon>Bacteria</taxon>
        <taxon>Bacillati</taxon>
        <taxon>Actinomycetota</taxon>
        <taxon>Actinomycetes</taxon>
        <taxon>Mycobacteriales</taxon>
        <taxon>Mycobacteriaceae</taxon>
        <taxon>Mycobacteroides</taxon>
    </lineage>
</organism>